<keyword evidence="3" id="KW-1185">Reference proteome</keyword>
<feature type="compositionally biased region" description="Basic residues" evidence="1">
    <location>
        <begin position="232"/>
        <end position="244"/>
    </location>
</feature>
<dbReference type="Proteomes" id="UP000825935">
    <property type="component" value="Chromosome 28"/>
</dbReference>
<dbReference type="AlphaFoldDB" id="A0A8T2RC77"/>
<dbReference type="PANTHER" id="PTHR34546">
    <property type="entry name" value="OS06G0153600 PROTEIN"/>
    <property type="match status" value="1"/>
</dbReference>
<feature type="region of interest" description="Disordered" evidence="1">
    <location>
        <begin position="177"/>
        <end position="247"/>
    </location>
</feature>
<dbReference type="OrthoDB" id="1929495at2759"/>
<name>A0A8T2RC77_CERRI</name>
<dbReference type="PANTHER" id="PTHR34546:SF3">
    <property type="entry name" value="OS06G0153600 PROTEIN"/>
    <property type="match status" value="1"/>
</dbReference>
<feature type="compositionally biased region" description="Polar residues" evidence="1">
    <location>
        <begin position="187"/>
        <end position="196"/>
    </location>
</feature>
<gene>
    <name evidence="2" type="ORF">KP509_28G052300</name>
</gene>
<feature type="compositionally biased region" description="Basic and acidic residues" evidence="1">
    <location>
        <begin position="198"/>
        <end position="212"/>
    </location>
</feature>
<dbReference type="EMBL" id="CM035433">
    <property type="protein sequence ID" value="KAH7294010.1"/>
    <property type="molecule type" value="Genomic_DNA"/>
</dbReference>
<accession>A0A8T2RC77</accession>
<dbReference type="EMBL" id="CM035433">
    <property type="protein sequence ID" value="KAH7294009.1"/>
    <property type="molecule type" value="Genomic_DNA"/>
</dbReference>
<evidence type="ECO:0000313" key="2">
    <source>
        <dbReference type="EMBL" id="KAH7294009.1"/>
    </source>
</evidence>
<organism evidence="2 3">
    <name type="scientific">Ceratopteris richardii</name>
    <name type="common">Triangle waterfern</name>
    <dbReference type="NCBI Taxonomy" id="49495"/>
    <lineage>
        <taxon>Eukaryota</taxon>
        <taxon>Viridiplantae</taxon>
        <taxon>Streptophyta</taxon>
        <taxon>Embryophyta</taxon>
        <taxon>Tracheophyta</taxon>
        <taxon>Polypodiopsida</taxon>
        <taxon>Polypodiidae</taxon>
        <taxon>Polypodiales</taxon>
        <taxon>Pteridineae</taxon>
        <taxon>Pteridaceae</taxon>
        <taxon>Parkerioideae</taxon>
        <taxon>Ceratopteris</taxon>
    </lineage>
</organism>
<evidence type="ECO:0000313" key="3">
    <source>
        <dbReference type="Proteomes" id="UP000825935"/>
    </source>
</evidence>
<comment type="caution">
    <text evidence="2">The sequence shown here is derived from an EMBL/GenBank/DDBJ whole genome shotgun (WGS) entry which is preliminary data.</text>
</comment>
<evidence type="ECO:0000256" key="1">
    <source>
        <dbReference type="SAM" id="MobiDB-lite"/>
    </source>
</evidence>
<protein>
    <submittedName>
        <fullName evidence="2">Uncharacterized protein</fullName>
    </submittedName>
</protein>
<reference evidence="2" key="1">
    <citation type="submission" date="2021-08" db="EMBL/GenBank/DDBJ databases">
        <title>WGS assembly of Ceratopteris richardii.</title>
        <authorList>
            <person name="Marchant D.B."/>
            <person name="Chen G."/>
            <person name="Jenkins J."/>
            <person name="Shu S."/>
            <person name="Leebens-Mack J."/>
            <person name="Grimwood J."/>
            <person name="Schmutz J."/>
            <person name="Soltis P."/>
            <person name="Soltis D."/>
            <person name="Chen Z.-H."/>
        </authorList>
    </citation>
    <scope>NUCLEOTIDE SEQUENCE</scope>
    <source>
        <strain evidence="2">Whitten #5841</strain>
        <tissue evidence="2">Leaf</tissue>
    </source>
</reference>
<sequence>MDRYRELYAASIRGRYFPVSRYEYPEIYGFGRSLGYSIPAVESLYPTYSRASLRTFPSYTYQSEYIPSARRNPPLDHVVALRSRAIRKRRPLRAHVGGIGKSVPKIFAPKKKPFKKIQGTATFQPSPKKASQNVFSFEKQQNGRRTQKPSAETLVRETKELHDLFRSGIGLAYGTKAAGKNTKQSKRINNIKGNSANTEKKKGNNEQQEKTRGWWNPWQGEGQLQTPQKENKKGKKKKKKKKKMLSSEKSVAITDSTFVAVMEEAMEGDKIVEIPEALAADSLPSTADEHKNMDYALEIQNTACSAVAEFLRASESIGISEPCPEAESTMGTAKILVDPEEEKELEERGYQFFSRMFRENTDLRKLYLERKDDGKFECLVCRSTDPATSRTFHNLTSLVLHTSMRNQNRLEHRGYGKAVCDLLGWEPVKPSKLSWLSR</sequence>
<proteinExistence type="predicted"/>